<dbReference type="Gene3D" id="2.40.50.90">
    <property type="match status" value="1"/>
</dbReference>
<reference evidence="4 6" key="1">
    <citation type="submission" date="2016-10" db="EMBL/GenBank/DDBJ databases">
        <authorList>
            <person name="Cai Z."/>
        </authorList>
    </citation>
    <scope>NUCLEOTIDE SEQUENCE [LARGE SCALE GENOMIC DNA]</scope>
    <source>
        <strain evidence="4 6">DSM 25227</strain>
    </source>
</reference>
<keyword evidence="4" id="KW-0540">Nuclease</keyword>
<dbReference type="Pfam" id="PF00565">
    <property type="entry name" value="SNase"/>
    <property type="match status" value="1"/>
</dbReference>
<dbReference type="AlphaFoldDB" id="A0A2Y9AVQ8"/>
<dbReference type="Proteomes" id="UP000245839">
    <property type="component" value="Unassembled WGS sequence"/>
</dbReference>
<feature type="signal peptide" evidence="1">
    <location>
        <begin position="1"/>
        <end position="18"/>
    </location>
</feature>
<dbReference type="InterPro" id="IPR016071">
    <property type="entry name" value="Staphylococal_nuclease_OB-fold"/>
</dbReference>
<dbReference type="PANTHER" id="PTHR12302:SF26">
    <property type="entry name" value="BLR1266 PROTEIN"/>
    <property type="match status" value="1"/>
</dbReference>
<evidence type="ECO:0000313" key="5">
    <source>
        <dbReference type="Proteomes" id="UP000245839"/>
    </source>
</evidence>
<reference evidence="3 5" key="2">
    <citation type="submission" date="2018-03" db="EMBL/GenBank/DDBJ databases">
        <title>Genomic Encyclopedia of Archaeal and Bacterial Type Strains, Phase II (KMG-II): from individual species to whole genera.</title>
        <authorList>
            <person name="Goeker M."/>
        </authorList>
    </citation>
    <scope>NUCLEOTIDE SEQUENCE [LARGE SCALE GENOMIC DNA]</scope>
    <source>
        <strain evidence="3 5">DSM 25227</strain>
    </source>
</reference>
<dbReference type="EMBL" id="QGDJ01000007">
    <property type="protein sequence ID" value="PWJ16911.1"/>
    <property type="molecule type" value="Genomic_DNA"/>
</dbReference>
<keyword evidence="4" id="KW-0378">Hydrolase</keyword>
<dbReference type="PROSITE" id="PS50830">
    <property type="entry name" value="TNASE_3"/>
    <property type="match status" value="1"/>
</dbReference>
<proteinExistence type="predicted"/>
<protein>
    <submittedName>
        <fullName evidence="3">Endonuclease YncB(Thermonuclease family)</fullName>
    </submittedName>
    <submittedName>
        <fullName evidence="4">Endonuclease YncB, thermonuclease family</fullName>
    </submittedName>
</protein>
<dbReference type="InterPro" id="IPR035437">
    <property type="entry name" value="SNase_OB-fold_sf"/>
</dbReference>
<dbReference type="SMART" id="SM00318">
    <property type="entry name" value="SNc"/>
    <property type="match status" value="1"/>
</dbReference>
<keyword evidence="5" id="KW-1185">Reference proteome</keyword>
<gene>
    <name evidence="3" type="ORF">BCF38_10723</name>
    <name evidence="4" type="ORF">SAMN05421539_10723</name>
</gene>
<keyword evidence="4" id="KW-0255">Endonuclease</keyword>
<dbReference type="SUPFAM" id="SSF50199">
    <property type="entry name" value="Staphylococcal nuclease"/>
    <property type="match status" value="1"/>
</dbReference>
<feature type="domain" description="TNase-like" evidence="2">
    <location>
        <begin position="18"/>
        <end position="141"/>
    </location>
</feature>
<dbReference type="RefSeq" id="WP_109565072.1">
    <property type="nucleotide sequence ID" value="NZ_QGDJ01000007.1"/>
</dbReference>
<evidence type="ECO:0000313" key="4">
    <source>
        <dbReference type="EMBL" id="SSA48116.1"/>
    </source>
</evidence>
<feature type="chain" id="PRO_5033338288" evidence="1">
    <location>
        <begin position="19"/>
        <end position="217"/>
    </location>
</feature>
<evidence type="ECO:0000256" key="1">
    <source>
        <dbReference type="SAM" id="SignalP"/>
    </source>
</evidence>
<sequence length="217" mass="23698">MLRVWTLLLCLLAAPVSADILTGSVRVIDADTIDIGADRTMRLKGIDAAEDGQDCADGARLLPCGRMATEAARALYEGRTARCAIHGIDRFDRALAVCEVAGREMNAELVARGLARAYRRDPTYLPYQQAAQRAGHGLWAYEMQNPAAWRAARRAAQPSDPAPEGCRIKGNVSASGRIYHKPGDSSYAATRIDTGAGERWFCTEAEARRAGWRPPRR</sequence>
<evidence type="ECO:0000313" key="6">
    <source>
        <dbReference type="Proteomes" id="UP000251571"/>
    </source>
</evidence>
<evidence type="ECO:0000313" key="3">
    <source>
        <dbReference type="EMBL" id="PWJ16911.1"/>
    </source>
</evidence>
<dbReference type="GO" id="GO:0004519">
    <property type="term" value="F:endonuclease activity"/>
    <property type="evidence" value="ECO:0007669"/>
    <property type="project" value="UniProtKB-KW"/>
</dbReference>
<dbReference type="Proteomes" id="UP000251571">
    <property type="component" value="Unassembled WGS sequence"/>
</dbReference>
<organism evidence="4 6">
    <name type="scientific">Jannaschia seohaensis</name>
    <dbReference type="NCBI Taxonomy" id="475081"/>
    <lineage>
        <taxon>Bacteria</taxon>
        <taxon>Pseudomonadati</taxon>
        <taxon>Pseudomonadota</taxon>
        <taxon>Alphaproteobacteria</taxon>
        <taxon>Rhodobacterales</taxon>
        <taxon>Roseobacteraceae</taxon>
        <taxon>Jannaschia</taxon>
    </lineage>
</organism>
<evidence type="ECO:0000259" key="2">
    <source>
        <dbReference type="PROSITE" id="PS50830"/>
    </source>
</evidence>
<name>A0A2Y9AVQ8_9RHOB</name>
<accession>A0A2Y9AVQ8</accession>
<dbReference type="PANTHER" id="PTHR12302">
    <property type="entry name" value="EBNA2 BINDING PROTEIN P100"/>
    <property type="match status" value="1"/>
</dbReference>
<keyword evidence="1" id="KW-0732">Signal</keyword>
<dbReference type="OrthoDB" id="9805504at2"/>
<dbReference type="EMBL" id="UETC01000007">
    <property type="protein sequence ID" value="SSA48116.1"/>
    <property type="molecule type" value="Genomic_DNA"/>
</dbReference>